<dbReference type="SUPFAM" id="SSF54523">
    <property type="entry name" value="Pili subunits"/>
    <property type="match status" value="1"/>
</dbReference>
<organism evidence="1">
    <name type="scientific">Phascolarctobacterium faecium</name>
    <dbReference type="NCBI Taxonomy" id="33025"/>
    <lineage>
        <taxon>Bacteria</taxon>
        <taxon>Bacillati</taxon>
        <taxon>Bacillota</taxon>
        <taxon>Negativicutes</taxon>
        <taxon>Acidaminococcales</taxon>
        <taxon>Acidaminococcaceae</taxon>
        <taxon>Phascolarctobacterium</taxon>
    </lineage>
</organism>
<proteinExistence type="predicted"/>
<dbReference type="Gene3D" id="3.30.700.10">
    <property type="entry name" value="Glycoprotein, Type 4 Pilin"/>
    <property type="match status" value="1"/>
</dbReference>
<reference evidence="1" key="1">
    <citation type="submission" date="2012-11" db="EMBL/GenBank/DDBJ databases">
        <title>Dependencies among metagenomic species, viruses, plasmids and units of genetic variation.</title>
        <authorList>
            <person name="Nielsen H.B."/>
            <person name="Almeida M."/>
            <person name="Juncker A.S."/>
            <person name="Rasmussen S."/>
            <person name="Li J."/>
            <person name="Sunagawa S."/>
            <person name="Plichta D."/>
            <person name="Gautier L."/>
            <person name="Le Chatelier E."/>
            <person name="Peletier E."/>
            <person name="Bonde I."/>
            <person name="Nielsen T."/>
            <person name="Manichanh C."/>
            <person name="Arumugam M."/>
            <person name="Batto J."/>
            <person name="Santos M.B.Q.D."/>
            <person name="Blom N."/>
            <person name="Borruel N."/>
            <person name="Burgdorf K.S."/>
            <person name="Boumezbeur F."/>
            <person name="Casellas F."/>
            <person name="Dore J."/>
            <person name="Guarner F."/>
            <person name="Hansen T."/>
            <person name="Hildebrand F."/>
            <person name="Kaas R.S."/>
            <person name="Kennedy S."/>
            <person name="Kristiansen K."/>
            <person name="Kultima J.R."/>
            <person name="Leonard P."/>
            <person name="Levenez F."/>
            <person name="Lund O."/>
            <person name="Moumen B."/>
            <person name="Le Paslier D."/>
            <person name="Pons N."/>
            <person name="Pedersen O."/>
            <person name="Prifti E."/>
            <person name="Qin J."/>
            <person name="Raes J."/>
            <person name="Tap J."/>
            <person name="Tims S."/>
            <person name="Ussery D.W."/>
            <person name="Yamada T."/>
            <person name="MetaHit consortium"/>
            <person name="Renault P."/>
            <person name="Sicheritz-Ponten T."/>
            <person name="Bork P."/>
            <person name="Wang J."/>
            <person name="Brunak S."/>
            <person name="Ehrlich S.D."/>
        </authorList>
    </citation>
    <scope>NUCLEOTIDE SEQUENCE [LARGE SCALE GENOMIC DNA]</scope>
</reference>
<dbReference type="RefSeq" id="WP_021718332.1">
    <property type="nucleotide sequence ID" value="NZ_FR885237.1"/>
</dbReference>
<accession>R6ILW5</accession>
<protein>
    <submittedName>
        <fullName evidence="1">Putative general secretion pathway protein G</fullName>
    </submittedName>
</protein>
<dbReference type="HOGENOM" id="CLU_1711541_0_0_9"/>
<dbReference type="STRING" id="1262914.BN533_01432"/>
<evidence type="ECO:0000313" key="1">
    <source>
        <dbReference type="EMBL" id="CDB46376.1"/>
    </source>
</evidence>
<dbReference type="InterPro" id="IPR045584">
    <property type="entry name" value="Pilin-like"/>
</dbReference>
<sequence length="131" mass="13641">MELVVVIAILGILAGLAIPRFMSATETARGARIIADMRTLESAETLYNVEKGVYTDSMEDLIDNGYLAAEPIPPQGAYIIPESGVTGTNSEGSYGLALTAATGTKVAGVAITLGTGKDLKHFLTKPTTVNP</sequence>
<dbReference type="eggNOG" id="COG2165">
    <property type="taxonomic scope" value="Bacteria"/>
</dbReference>
<comment type="caution">
    <text evidence="1">The sequence shown here is derived from an EMBL/GenBank/DDBJ whole genome shotgun (WGS) entry which is preliminary data.</text>
</comment>
<name>R6ILW5_9FIRM</name>
<dbReference type="AlphaFoldDB" id="R6ILW5"/>
<dbReference type="EMBL" id="CBDS010000087">
    <property type="protein sequence ID" value="CDB46376.1"/>
    <property type="molecule type" value="Genomic_DNA"/>
</dbReference>
<gene>
    <name evidence="1" type="ORF">BN533_01432</name>
</gene>